<organism evidence="1 2">
    <name type="scientific">Petrolisthes manimaculis</name>
    <dbReference type="NCBI Taxonomy" id="1843537"/>
    <lineage>
        <taxon>Eukaryota</taxon>
        <taxon>Metazoa</taxon>
        <taxon>Ecdysozoa</taxon>
        <taxon>Arthropoda</taxon>
        <taxon>Crustacea</taxon>
        <taxon>Multicrustacea</taxon>
        <taxon>Malacostraca</taxon>
        <taxon>Eumalacostraca</taxon>
        <taxon>Eucarida</taxon>
        <taxon>Decapoda</taxon>
        <taxon>Pleocyemata</taxon>
        <taxon>Anomura</taxon>
        <taxon>Galatheoidea</taxon>
        <taxon>Porcellanidae</taxon>
        <taxon>Petrolisthes</taxon>
    </lineage>
</organism>
<dbReference type="EMBL" id="JAWZYT010000250">
    <property type="protein sequence ID" value="KAK4326047.1"/>
    <property type="molecule type" value="Genomic_DNA"/>
</dbReference>
<evidence type="ECO:0000313" key="2">
    <source>
        <dbReference type="Proteomes" id="UP001292094"/>
    </source>
</evidence>
<keyword evidence="2" id="KW-1185">Reference proteome</keyword>
<protein>
    <submittedName>
        <fullName evidence="1">Uncharacterized protein</fullName>
    </submittedName>
</protein>
<reference evidence="1" key="1">
    <citation type="submission" date="2023-11" db="EMBL/GenBank/DDBJ databases">
        <title>Genome assemblies of two species of porcelain crab, Petrolisthes cinctipes and Petrolisthes manimaculis (Anomura: Porcellanidae).</title>
        <authorList>
            <person name="Angst P."/>
        </authorList>
    </citation>
    <scope>NUCLEOTIDE SEQUENCE</scope>
    <source>
        <strain evidence="1">PB745_02</strain>
        <tissue evidence="1">Gill</tissue>
    </source>
</reference>
<name>A0AAE1QIM0_9EUCA</name>
<accession>A0AAE1QIM0</accession>
<gene>
    <name evidence="1" type="ORF">Pmani_003400</name>
</gene>
<sequence>MRALSFMWRTKKRKWNSEVLEWVRCVWQVEGGMENKGIIGKEGGMGNKGVIGKEGGMGNKGVIGKEGRKGQELQVMVKEERSKQCRVD</sequence>
<proteinExistence type="predicted"/>
<evidence type="ECO:0000313" key="1">
    <source>
        <dbReference type="EMBL" id="KAK4326047.1"/>
    </source>
</evidence>
<dbReference type="Proteomes" id="UP001292094">
    <property type="component" value="Unassembled WGS sequence"/>
</dbReference>
<dbReference type="AlphaFoldDB" id="A0AAE1QIM0"/>
<comment type="caution">
    <text evidence="1">The sequence shown here is derived from an EMBL/GenBank/DDBJ whole genome shotgun (WGS) entry which is preliminary data.</text>
</comment>